<reference evidence="1 2" key="1">
    <citation type="submission" date="2021-06" db="EMBL/GenBank/DDBJ databases">
        <authorList>
            <person name="Kallberg Y."/>
            <person name="Tangrot J."/>
            <person name="Rosling A."/>
        </authorList>
    </citation>
    <scope>NUCLEOTIDE SEQUENCE [LARGE SCALE GENOMIC DNA]</scope>
    <source>
        <strain evidence="1 2">120-4 pot B 10/14</strain>
    </source>
</reference>
<name>A0ABM8VZT7_GIGMA</name>
<dbReference type="EMBL" id="CAJVQB010000431">
    <property type="protein sequence ID" value="CAG8488469.1"/>
    <property type="molecule type" value="Genomic_DNA"/>
</dbReference>
<keyword evidence="2" id="KW-1185">Reference proteome</keyword>
<sequence length="81" mass="9804">EAFVSNSRFDIVKKLIANIKKTMLRSKSRRNWYMDFLKRHGIRKNNQDSDDDDNENEISQLTLRFMPLPNTENWIQVLKKY</sequence>
<protein>
    <submittedName>
        <fullName evidence="1">34953_t:CDS:1</fullName>
    </submittedName>
</protein>
<comment type="caution">
    <text evidence="1">The sequence shown here is derived from an EMBL/GenBank/DDBJ whole genome shotgun (WGS) entry which is preliminary data.</text>
</comment>
<evidence type="ECO:0000313" key="2">
    <source>
        <dbReference type="Proteomes" id="UP000789901"/>
    </source>
</evidence>
<dbReference type="Proteomes" id="UP000789901">
    <property type="component" value="Unassembled WGS sequence"/>
</dbReference>
<feature type="non-terminal residue" evidence="1">
    <location>
        <position position="1"/>
    </location>
</feature>
<evidence type="ECO:0000313" key="1">
    <source>
        <dbReference type="EMBL" id="CAG8488469.1"/>
    </source>
</evidence>
<accession>A0ABM8VZT7</accession>
<proteinExistence type="predicted"/>
<organism evidence="1 2">
    <name type="scientific">Gigaspora margarita</name>
    <dbReference type="NCBI Taxonomy" id="4874"/>
    <lineage>
        <taxon>Eukaryota</taxon>
        <taxon>Fungi</taxon>
        <taxon>Fungi incertae sedis</taxon>
        <taxon>Mucoromycota</taxon>
        <taxon>Glomeromycotina</taxon>
        <taxon>Glomeromycetes</taxon>
        <taxon>Diversisporales</taxon>
        <taxon>Gigasporaceae</taxon>
        <taxon>Gigaspora</taxon>
    </lineage>
</organism>
<gene>
    <name evidence="1" type="ORF">GMARGA_LOCUS1600</name>
</gene>